<protein>
    <recommendedName>
        <fullName evidence="2">DUF305 domain-containing protein</fullName>
    </recommendedName>
</protein>
<organism evidence="3">
    <name type="scientific">viral metagenome</name>
    <dbReference type="NCBI Taxonomy" id="1070528"/>
    <lineage>
        <taxon>unclassified sequences</taxon>
        <taxon>metagenomes</taxon>
        <taxon>organismal metagenomes</taxon>
    </lineage>
</organism>
<evidence type="ECO:0000256" key="1">
    <source>
        <dbReference type="SAM" id="Phobius"/>
    </source>
</evidence>
<accession>A0A6C0F877</accession>
<feature type="transmembrane region" description="Helical" evidence="1">
    <location>
        <begin position="70"/>
        <end position="88"/>
    </location>
</feature>
<dbReference type="PANTHER" id="PTHR36933:SF1">
    <property type="entry name" value="SLL0788 PROTEIN"/>
    <property type="match status" value="1"/>
</dbReference>
<name>A0A6C0F877_9ZZZZ</name>
<feature type="transmembrane region" description="Helical" evidence="1">
    <location>
        <begin position="6"/>
        <end position="30"/>
    </location>
</feature>
<keyword evidence="1" id="KW-0472">Membrane</keyword>
<dbReference type="Gene3D" id="1.20.1260.10">
    <property type="match status" value="1"/>
</dbReference>
<keyword evidence="1" id="KW-0812">Transmembrane</keyword>
<dbReference type="InterPro" id="IPR005183">
    <property type="entry name" value="DUF305_CopM-like"/>
</dbReference>
<feature type="transmembrane region" description="Helical" evidence="1">
    <location>
        <begin position="42"/>
        <end position="64"/>
    </location>
</feature>
<keyword evidence="1" id="KW-1133">Transmembrane helix</keyword>
<evidence type="ECO:0000313" key="3">
    <source>
        <dbReference type="EMBL" id="QHT36769.1"/>
    </source>
</evidence>
<dbReference type="InterPro" id="IPR012347">
    <property type="entry name" value="Ferritin-like"/>
</dbReference>
<evidence type="ECO:0000259" key="2">
    <source>
        <dbReference type="Pfam" id="PF03713"/>
    </source>
</evidence>
<feature type="domain" description="DUF305" evidence="2">
    <location>
        <begin position="96"/>
        <end position="147"/>
    </location>
</feature>
<reference evidence="3" key="1">
    <citation type="journal article" date="2020" name="Nature">
        <title>Giant virus diversity and host interactions through global metagenomics.</title>
        <authorList>
            <person name="Schulz F."/>
            <person name="Roux S."/>
            <person name="Paez-Espino D."/>
            <person name="Jungbluth S."/>
            <person name="Walsh D.A."/>
            <person name="Denef V.J."/>
            <person name="McMahon K.D."/>
            <person name="Konstantinidis K.T."/>
            <person name="Eloe-Fadrosh E.A."/>
            <person name="Kyrpides N.C."/>
            <person name="Woyke T."/>
        </authorList>
    </citation>
    <scope>NUCLEOTIDE SEQUENCE</scope>
    <source>
        <strain evidence="3">GVMAG-S-ERX555967-130</strain>
    </source>
</reference>
<dbReference type="AlphaFoldDB" id="A0A6C0F877"/>
<dbReference type="PANTHER" id="PTHR36933">
    <property type="entry name" value="SLL0788 PROTEIN"/>
    <property type="match status" value="1"/>
</dbReference>
<dbReference type="Pfam" id="PF03713">
    <property type="entry name" value="DUF305"/>
    <property type="match status" value="1"/>
</dbReference>
<sequence>MKSSLVKYQLVMFVVMVVVGVCFNPMNILAYRFSDLYLSQTLVYGGILMASNMIWAHELVHLIAMNHCNYTVLGIGVFLSLCVSIFLLRTQWMIDDTQWLRRMISHHSTALTTSHNIYKRTKDPKVKKLAKEIIETQEREISQMKAMINDK</sequence>
<dbReference type="EMBL" id="MN738786">
    <property type="protein sequence ID" value="QHT36769.1"/>
    <property type="molecule type" value="Genomic_DNA"/>
</dbReference>
<proteinExistence type="predicted"/>